<protein>
    <submittedName>
        <fullName evidence="2">Polymer-forming cytoskeletal protein</fullName>
    </submittedName>
</protein>
<organism evidence="2 3">
    <name type="scientific">Haloarcula saliterrae</name>
    <dbReference type="NCBI Taxonomy" id="2950534"/>
    <lineage>
        <taxon>Archaea</taxon>
        <taxon>Methanobacteriati</taxon>
        <taxon>Methanobacteriota</taxon>
        <taxon>Stenosarchaea group</taxon>
        <taxon>Halobacteria</taxon>
        <taxon>Halobacteriales</taxon>
        <taxon>Haloarculaceae</taxon>
        <taxon>Haloarcula</taxon>
    </lineage>
</organism>
<dbReference type="InterPro" id="IPR011004">
    <property type="entry name" value="Trimer_LpxA-like_sf"/>
</dbReference>
<feature type="compositionally biased region" description="Acidic residues" evidence="1">
    <location>
        <begin position="315"/>
        <end position="337"/>
    </location>
</feature>
<dbReference type="Gene3D" id="2.160.10.10">
    <property type="entry name" value="Hexapeptide repeat proteins"/>
    <property type="match status" value="1"/>
</dbReference>
<accession>A0ABU2F7V8</accession>
<dbReference type="SUPFAM" id="SSF51161">
    <property type="entry name" value="Trimeric LpxA-like enzymes"/>
    <property type="match status" value="1"/>
</dbReference>
<reference evidence="2 3" key="1">
    <citation type="submission" date="2022-06" db="EMBL/GenBank/DDBJ databases">
        <title>Haloarcula sp. a new haloarchaeum isolate from saline soil.</title>
        <authorList>
            <person name="Strakova D."/>
            <person name="Galisteo C."/>
            <person name="Sanchez-Porro C."/>
            <person name="Ventosa A."/>
        </authorList>
    </citation>
    <scope>NUCLEOTIDE SEQUENCE [LARGE SCALE GENOMIC DNA]</scope>
    <source>
        <strain evidence="2 3">S1CR25-12</strain>
    </source>
</reference>
<dbReference type="EMBL" id="JAMQON010000001">
    <property type="protein sequence ID" value="MDS0258353.1"/>
    <property type="molecule type" value="Genomic_DNA"/>
</dbReference>
<evidence type="ECO:0000313" key="3">
    <source>
        <dbReference type="Proteomes" id="UP001259659"/>
    </source>
</evidence>
<keyword evidence="3" id="KW-1185">Reference proteome</keyword>
<feature type="region of interest" description="Disordered" evidence="1">
    <location>
        <begin position="291"/>
        <end position="344"/>
    </location>
</feature>
<feature type="compositionally biased region" description="Polar residues" evidence="1">
    <location>
        <begin position="302"/>
        <end position="311"/>
    </location>
</feature>
<evidence type="ECO:0000256" key="1">
    <source>
        <dbReference type="SAM" id="MobiDB-lite"/>
    </source>
</evidence>
<proteinExistence type="predicted"/>
<comment type="caution">
    <text evidence="2">The sequence shown here is derived from an EMBL/GenBank/DDBJ whole genome shotgun (WGS) entry which is preliminary data.</text>
</comment>
<sequence>MQLGSDPLSELSIPDGTTVEEHDLVTDGDVVVGGQSTVEFGVRGRSVIADERVRFGGHIEAEGDCRLDMWCDVADNVLVGEDAYIGERVHIGGELRVAGDLDIGDDVDIEDGFEANGWIVIRNPMPTIVFLFVYLSQLLRIGEDEAAEEVLSEMLGDDEDGTEPLLIPRGASVSDDAWRVSTPAVVGDDCRLHGNIRAQSLEVGRDNIVFGSLRAREDIALGKGSEIKGDVTTRDGDVRIGPGVKVWGDISADTVALHENATIDGKIRASEEMRTHTEEVLDRPDEDAEAMAEMADELNGGQDDQSAAQGTADSDTTESDDERADGDDATAADDTDDERAAEAE</sequence>
<dbReference type="Proteomes" id="UP001259659">
    <property type="component" value="Unassembled WGS sequence"/>
</dbReference>
<name>A0ABU2F7V8_9EURY</name>
<dbReference type="RefSeq" id="WP_310917921.1">
    <property type="nucleotide sequence ID" value="NZ_JAMQON010000001.1"/>
</dbReference>
<gene>
    <name evidence="2" type="ORF">NDI56_02885</name>
</gene>
<evidence type="ECO:0000313" key="2">
    <source>
        <dbReference type="EMBL" id="MDS0258353.1"/>
    </source>
</evidence>